<evidence type="ECO:0000313" key="9">
    <source>
        <dbReference type="Proteomes" id="UP001558652"/>
    </source>
</evidence>
<evidence type="ECO:0000259" key="6">
    <source>
        <dbReference type="Pfam" id="PF00549"/>
    </source>
</evidence>
<keyword evidence="5" id="KW-0460">Magnesium</keyword>
<evidence type="ECO:0000256" key="3">
    <source>
        <dbReference type="ARBA" id="ARBA00022723"/>
    </source>
</evidence>
<comment type="caution">
    <text evidence="8">The sequence shown here is derived from an EMBL/GenBank/DDBJ whole genome shotgun (WGS) entry which is preliminary data.</text>
</comment>
<dbReference type="FunFam" id="3.40.50.261:FF:000001">
    <property type="entry name" value="Succinate--CoA ligase [ADP-forming] subunit beta"/>
    <property type="match status" value="1"/>
</dbReference>
<dbReference type="FunFam" id="3.30.1490.20:FF:000004">
    <property type="entry name" value="Succinate--CoA ligase [ADP-forming] subunit beta, mitochondrial"/>
    <property type="match status" value="1"/>
</dbReference>
<dbReference type="PROSITE" id="PS01217">
    <property type="entry name" value="SUCCINYL_COA_LIG_3"/>
    <property type="match status" value="1"/>
</dbReference>
<dbReference type="InterPro" id="IPR005811">
    <property type="entry name" value="SUCC_ACL_C"/>
</dbReference>
<dbReference type="GO" id="GO:0016874">
    <property type="term" value="F:ligase activity"/>
    <property type="evidence" value="ECO:0007669"/>
    <property type="project" value="UniProtKB-KW"/>
</dbReference>
<keyword evidence="9" id="KW-1185">Reference proteome</keyword>
<keyword evidence="3" id="KW-0479">Metal-binding</keyword>
<dbReference type="InterPro" id="IPR016102">
    <property type="entry name" value="Succinyl-CoA_synth-like"/>
</dbReference>
<dbReference type="Gene3D" id="3.40.50.261">
    <property type="entry name" value="Succinyl-CoA synthetase domains"/>
    <property type="match status" value="1"/>
</dbReference>
<feature type="domain" description="ATP-grasp fold succinyl-CoA synthetase-type" evidence="7">
    <location>
        <begin position="28"/>
        <end position="193"/>
    </location>
</feature>
<sequence>MVTTLCTVGRLYQRSINQALRLQVRNLNLLECQSKVLLQNYGINVQKFVIIENPDDAKDLESRFKVDEYVIKAQILAGGRGLGYFDNGFEGGVHLTKDPNKVLPICEKMVGHKLVTKQTPKDGIVVKKVMIAESVQIVRETYFSIVMDRTHNGPVIIASPSGGTDIENVAKSTPELIKTYPIDIGQVVSIDAKINFDDNAQYRQKAIFHMEDFSETDPSEVIAAENNLNYVRLTGNIGCLVNGAGLAMATMDIIKLHGGEPANFLDVGGGVNEKQVLTAFKILTSDPNVKSVLVNVFGGIVNCAIIATGIVNATKSLELKVPLVVRLEGTNSEEGKRILMSSGLRIEFASDLDEAARKAVSKA</sequence>
<feature type="domain" description="ATP-citrate synthase/succinyl-CoA ligase C-terminal" evidence="6">
    <location>
        <begin position="240"/>
        <end position="360"/>
    </location>
</feature>
<dbReference type="InterPro" id="IPR013650">
    <property type="entry name" value="ATP-grasp_succ-CoA_synth-type"/>
</dbReference>
<evidence type="ECO:0000256" key="1">
    <source>
        <dbReference type="ARBA" id="ARBA00005064"/>
    </source>
</evidence>
<dbReference type="SUPFAM" id="SSF52210">
    <property type="entry name" value="Succinyl-CoA synthetase domains"/>
    <property type="match status" value="1"/>
</dbReference>
<keyword evidence="4" id="KW-0547">Nucleotide-binding</keyword>
<dbReference type="PANTHER" id="PTHR11815">
    <property type="entry name" value="SUCCINYL-COA SYNTHETASE BETA CHAIN"/>
    <property type="match status" value="1"/>
</dbReference>
<gene>
    <name evidence="8" type="ORF">AAG570_009871</name>
</gene>
<keyword evidence="2" id="KW-0436">Ligase</keyword>
<organism evidence="8 9">
    <name type="scientific">Ranatra chinensis</name>
    <dbReference type="NCBI Taxonomy" id="642074"/>
    <lineage>
        <taxon>Eukaryota</taxon>
        <taxon>Metazoa</taxon>
        <taxon>Ecdysozoa</taxon>
        <taxon>Arthropoda</taxon>
        <taxon>Hexapoda</taxon>
        <taxon>Insecta</taxon>
        <taxon>Pterygota</taxon>
        <taxon>Neoptera</taxon>
        <taxon>Paraneoptera</taxon>
        <taxon>Hemiptera</taxon>
        <taxon>Heteroptera</taxon>
        <taxon>Panheteroptera</taxon>
        <taxon>Nepomorpha</taxon>
        <taxon>Nepidae</taxon>
        <taxon>Ranatrinae</taxon>
        <taxon>Ranatra</taxon>
    </lineage>
</organism>
<evidence type="ECO:0000313" key="8">
    <source>
        <dbReference type="EMBL" id="KAL1138179.1"/>
    </source>
</evidence>
<dbReference type="Pfam" id="PF00549">
    <property type="entry name" value="Ligase_CoA"/>
    <property type="match status" value="1"/>
</dbReference>
<dbReference type="GO" id="GO:0005737">
    <property type="term" value="C:cytoplasm"/>
    <property type="evidence" value="ECO:0007669"/>
    <property type="project" value="UniProtKB-ARBA"/>
</dbReference>
<dbReference type="Gene3D" id="3.30.470.20">
    <property type="entry name" value="ATP-grasp fold, B domain"/>
    <property type="match status" value="1"/>
</dbReference>
<accession>A0ABD0ZDM0</accession>
<dbReference type="InterPro" id="IPR005809">
    <property type="entry name" value="Succ_CoA_ligase-like_bsu"/>
</dbReference>
<name>A0ABD0ZDM0_9HEMI</name>
<dbReference type="GO" id="GO:0000166">
    <property type="term" value="F:nucleotide binding"/>
    <property type="evidence" value="ECO:0007669"/>
    <property type="project" value="UniProtKB-KW"/>
</dbReference>
<dbReference type="SUPFAM" id="SSF56059">
    <property type="entry name" value="Glutathione synthetase ATP-binding domain-like"/>
    <property type="match status" value="1"/>
</dbReference>
<dbReference type="EMBL" id="JBFDAA010000004">
    <property type="protein sequence ID" value="KAL1138179.1"/>
    <property type="molecule type" value="Genomic_DNA"/>
</dbReference>
<dbReference type="PANTHER" id="PTHR11815:SF10">
    <property type="entry name" value="SUCCINATE--COA LIGASE [GDP-FORMING] SUBUNIT BETA, MITOCHONDRIAL"/>
    <property type="match status" value="1"/>
</dbReference>
<evidence type="ECO:0000259" key="7">
    <source>
        <dbReference type="Pfam" id="PF08442"/>
    </source>
</evidence>
<dbReference type="InterPro" id="IPR013815">
    <property type="entry name" value="ATP_grasp_subdomain_1"/>
</dbReference>
<comment type="pathway">
    <text evidence="1">Carbohydrate metabolism; tricarboxylic acid cycle; succinate from succinyl-CoA (ligase route): step 1/1.</text>
</comment>
<dbReference type="Pfam" id="PF08442">
    <property type="entry name" value="ATP-grasp_2"/>
    <property type="match status" value="1"/>
</dbReference>
<dbReference type="AlphaFoldDB" id="A0ABD0ZDM0"/>
<evidence type="ECO:0000256" key="5">
    <source>
        <dbReference type="ARBA" id="ARBA00022842"/>
    </source>
</evidence>
<protein>
    <submittedName>
        <fullName evidence="8">Uncharacterized protein</fullName>
    </submittedName>
</protein>
<dbReference type="Proteomes" id="UP001558652">
    <property type="component" value="Unassembled WGS sequence"/>
</dbReference>
<evidence type="ECO:0000256" key="4">
    <source>
        <dbReference type="ARBA" id="ARBA00022741"/>
    </source>
</evidence>
<dbReference type="PIRSF" id="PIRSF001554">
    <property type="entry name" value="SucCS_beta"/>
    <property type="match status" value="1"/>
</dbReference>
<dbReference type="InterPro" id="IPR017866">
    <property type="entry name" value="Succ-CoA_synthase_bsu_CS"/>
</dbReference>
<dbReference type="GO" id="GO:0046872">
    <property type="term" value="F:metal ion binding"/>
    <property type="evidence" value="ECO:0007669"/>
    <property type="project" value="UniProtKB-KW"/>
</dbReference>
<evidence type="ECO:0000256" key="2">
    <source>
        <dbReference type="ARBA" id="ARBA00022598"/>
    </source>
</evidence>
<dbReference type="Gene3D" id="3.30.1490.20">
    <property type="entry name" value="ATP-grasp fold, A domain"/>
    <property type="match status" value="1"/>
</dbReference>
<proteinExistence type="predicted"/>
<reference evidence="8 9" key="1">
    <citation type="submission" date="2024-07" db="EMBL/GenBank/DDBJ databases">
        <title>Chromosome-level genome assembly of the water stick insect Ranatra chinensis (Heteroptera: Nepidae).</title>
        <authorList>
            <person name="Liu X."/>
        </authorList>
    </citation>
    <scope>NUCLEOTIDE SEQUENCE [LARGE SCALE GENOMIC DNA]</scope>
    <source>
        <strain evidence="8">Cailab_2021Rc</strain>
        <tissue evidence="8">Muscle</tissue>
    </source>
</reference>